<dbReference type="AlphaFoldDB" id="A0A5B7DGH7"/>
<dbReference type="Proteomes" id="UP000324222">
    <property type="component" value="Unassembled WGS sequence"/>
</dbReference>
<reference evidence="3 4" key="1">
    <citation type="submission" date="2019-05" db="EMBL/GenBank/DDBJ databases">
        <title>Another draft genome of Portunus trituberculatus and its Hox gene families provides insights of decapod evolution.</title>
        <authorList>
            <person name="Jeong J.-H."/>
            <person name="Song I."/>
            <person name="Kim S."/>
            <person name="Choi T."/>
            <person name="Kim D."/>
            <person name="Ryu S."/>
            <person name="Kim W."/>
        </authorList>
    </citation>
    <scope>NUCLEOTIDE SEQUENCE [LARGE SCALE GENOMIC DNA]</scope>
    <source>
        <tissue evidence="3">Muscle</tissue>
    </source>
</reference>
<gene>
    <name evidence="3" type="ORF">E2C01_013383</name>
</gene>
<comment type="caution">
    <text evidence="3">The sequence shown here is derived from an EMBL/GenBank/DDBJ whole genome shotgun (WGS) entry which is preliminary data.</text>
</comment>
<organism evidence="3 4">
    <name type="scientific">Portunus trituberculatus</name>
    <name type="common">Swimming crab</name>
    <name type="synonym">Neptunus trituberculatus</name>
    <dbReference type="NCBI Taxonomy" id="210409"/>
    <lineage>
        <taxon>Eukaryota</taxon>
        <taxon>Metazoa</taxon>
        <taxon>Ecdysozoa</taxon>
        <taxon>Arthropoda</taxon>
        <taxon>Crustacea</taxon>
        <taxon>Multicrustacea</taxon>
        <taxon>Malacostraca</taxon>
        <taxon>Eumalacostraca</taxon>
        <taxon>Eucarida</taxon>
        <taxon>Decapoda</taxon>
        <taxon>Pleocyemata</taxon>
        <taxon>Brachyura</taxon>
        <taxon>Eubrachyura</taxon>
        <taxon>Portunoidea</taxon>
        <taxon>Portunidae</taxon>
        <taxon>Portuninae</taxon>
        <taxon>Portunus</taxon>
    </lineage>
</organism>
<evidence type="ECO:0000313" key="4">
    <source>
        <dbReference type="Proteomes" id="UP000324222"/>
    </source>
</evidence>
<accession>A0A5B7DGH7</accession>
<keyword evidence="2" id="KW-0472">Membrane</keyword>
<sequence>MDEAPTTAKYGVVVVVVVLVMVVVVEEVVVVVDAVPATRRPDTPVPPSPFSPPSQGYTPHISHGKGCRMRAFRFQIEQLIPRYYPEVSIGLELEERLGRDTGNCGEGIRKEKRGG</sequence>
<feature type="compositionally biased region" description="Pro residues" evidence="1">
    <location>
        <begin position="43"/>
        <end position="52"/>
    </location>
</feature>
<evidence type="ECO:0000256" key="2">
    <source>
        <dbReference type="SAM" id="Phobius"/>
    </source>
</evidence>
<feature type="region of interest" description="Disordered" evidence="1">
    <location>
        <begin position="38"/>
        <end position="62"/>
    </location>
</feature>
<name>A0A5B7DGH7_PORTR</name>
<evidence type="ECO:0000313" key="3">
    <source>
        <dbReference type="EMBL" id="MPC20440.1"/>
    </source>
</evidence>
<keyword evidence="4" id="KW-1185">Reference proteome</keyword>
<dbReference type="EMBL" id="VSRR010000872">
    <property type="protein sequence ID" value="MPC20440.1"/>
    <property type="molecule type" value="Genomic_DNA"/>
</dbReference>
<feature type="transmembrane region" description="Helical" evidence="2">
    <location>
        <begin position="12"/>
        <end position="32"/>
    </location>
</feature>
<keyword evidence="2" id="KW-0812">Transmembrane</keyword>
<evidence type="ECO:0000256" key="1">
    <source>
        <dbReference type="SAM" id="MobiDB-lite"/>
    </source>
</evidence>
<proteinExistence type="predicted"/>
<protein>
    <submittedName>
        <fullName evidence="3">Uncharacterized protein</fullName>
    </submittedName>
</protein>
<keyword evidence="2" id="KW-1133">Transmembrane helix</keyword>